<name>A0A484MRQ0_9ASTE</name>
<feature type="compositionally biased region" description="Polar residues" evidence="1">
    <location>
        <begin position="1"/>
        <end position="18"/>
    </location>
</feature>
<dbReference type="Pfam" id="PF24964">
    <property type="entry name" value="DUF7769"/>
    <property type="match status" value="1"/>
</dbReference>
<dbReference type="Proteomes" id="UP000595140">
    <property type="component" value="Unassembled WGS sequence"/>
</dbReference>
<dbReference type="GO" id="GO:0003676">
    <property type="term" value="F:nucleic acid binding"/>
    <property type="evidence" value="ECO:0007669"/>
    <property type="project" value="InterPro"/>
</dbReference>
<reference evidence="3 4" key="1">
    <citation type="submission" date="2018-04" db="EMBL/GenBank/DDBJ databases">
        <authorList>
            <person name="Vogel A."/>
        </authorList>
    </citation>
    <scope>NUCLEOTIDE SEQUENCE [LARGE SCALE GENOMIC DNA]</scope>
</reference>
<accession>A0A484MRQ0</accession>
<evidence type="ECO:0000313" key="3">
    <source>
        <dbReference type="EMBL" id="VFQ91500.1"/>
    </source>
</evidence>
<dbReference type="PANTHER" id="PTHR47169">
    <property type="entry name" value="OS01G0541250 PROTEIN"/>
    <property type="match status" value="1"/>
</dbReference>
<dbReference type="InterPro" id="IPR056671">
    <property type="entry name" value="DUF7769"/>
</dbReference>
<gene>
    <name evidence="3" type="ORF">CCAM_LOCUS33276</name>
</gene>
<proteinExistence type="predicted"/>
<keyword evidence="4" id="KW-1185">Reference proteome</keyword>
<feature type="compositionally biased region" description="Polar residues" evidence="1">
    <location>
        <begin position="40"/>
        <end position="59"/>
    </location>
</feature>
<dbReference type="InterPro" id="IPR036397">
    <property type="entry name" value="RNaseH_sf"/>
</dbReference>
<feature type="region of interest" description="Disordered" evidence="1">
    <location>
        <begin position="1"/>
        <end position="59"/>
    </location>
</feature>
<evidence type="ECO:0000313" key="4">
    <source>
        <dbReference type="Proteomes" id="UP000595140"/>
    </source>
</evidence>
<dbReference type="OrthoDB" id="155387at2759"/>
<dbReference type="AlphaFoldDB" id="A0A484MRQ0"/>
<evidence type="ECO:0000259" key="2">
    <source>
        <dbReference type="Pfam" id="PF24964"/>
    </source>
</evidence>
<dbReference type="Gene3D" id="3.30.420.10">
    <property type="entry name" value="Ribonuclease H-like superfamily/Ribonuclease H"/>
    <property type="match status" value="1"/>
</dbReference>
<dbReference type="EMBL" id="OOIL02004368">
    <property type="protein sequence ID" value="VFQ91500.1"/>
    <property type="molecule type" value="Genomic_DNA"/>
</dbReference>
<protein>
    <recommendedName>
        <fullName evidence="2">DUF7769 domain-containing protein</fullName>
    </recommendedName>
</protein>
<evidence type="ECO:0000256" key="1">
    <source>
        <dbReference type="SAM" id="MobiDB-lite"/>
    </source>
</evidence>
<sequence>MADSPMVSSPTFSSNSIPFSDDESASFNQLPPLIDVPLSSLRSPETGSDNNSKGLLQNQTRKKVSDLLLQHVRNGKLQHGGINKVANELNICRQRVSRIWSIAKYQLDVGQPVDVQCQWKGKCGRKRTPIDTEKMAGVPFNRRKNMRALGYAMEVSKSTVHRWLQLKEIRRHSNAIKPLLSEEGELKRLKFCVDHVVAQSIPLNPTFHDFYDHIHIDEKWFEISKKSTTFYALLTEADPYRTVQNKSFIPKIMFLAAVGRPRYGVDGELMWDGKIGIFPFTYLAAAQRASKNRPAGTMEVKPIPNITREVMLRMLLTKVLPAIKEKWPCSSRNIIIQQDNAKPHVDGSDLHFLQAATEGEWNIKLKFQPPNSPDLDVLDLGFFRAIDSLQDQSAPRSLDDLISAVTTAFEELSPEKLNNVFLTLQGVMCQVLATNGGNQFKIPHIGKTKLVRQGTLPQNLGVSIEVFQKAHAFLQERM</sequence>
<feature type="domain" description="DUF7769" evidence="2">
    <location>
        <begin position="56"/>
        <end position="109"/>
    </location>
</feature>
<organism evidence="3 4">
    <name type="scientific">Cuscuta campestris</name>
    <dbReference type="NCBI Taxonomy" id="132261"/>
    <lineage>
        <taxon>Eukaryota</taxon>
        <taxon>Viridiplantae</taxon>
        <taxon>Streptophyta</taxon>
        <taxon>Embryophyta</taxon>
        <taxon>Tracheophyta</taxon>
        <taxon>Spermatophyta</taxon>
        <taxon>Magnoliopsida</taxon>
        <taxon>eudicotyledons</taxon>
        <taxon>Gunneridae</taxon>
        <taxon>Pentapetalae</taxon>
        <taxon>asterids</taxon>
        <taxon>lamiids</taxon>
        <taxon>Solanales</taxon>
        <taxon>Convolvulaceae</taxon>
        <taxon>Cuscuteae</taxon>
        <taxon>Cuscuta</taxon>
        <taxon>Cuscuta subgen. Grammica</taxon>
        <taxon>Cuscuta sect. Cleistogrammica</taxon>
    </lineage>
</organism>
<dbReference type="PANTHER" id="PTHR47169:SF2">
    <property type="entry name" value="OS01G0541250 PROTEIN"/>
    <property type="match status" value="1"/>
</dbReference>